<dbReference type="OrthoDB" id="275301at2759"/>
<dbReference type="EMBL" id="SNRW01009035">
    <property type="protein sequence ID" value="KAA6378610.1"/>
    <property type="molecule type" value="Genomic_DNA"/>
</dbReference>
<dbReference type="GO" id="GO:0005737">
    <property type="term" value="C:cytoplasm"/>
    <property type="evidence" value="ECO:0007669"/>
    <property type="project" value="TreeGrafter"/>
</dbReference>
<dbReference type="AlphaFoldDB" id="A0A5J4V810"/>
<feature type="binding site" evidence="3">
    <location>
        <position position="135"/>
    </location>
    <ligand>
        <name>ATP</name>
        <dbReference type="ChEBI" id="CHEBI:30616"/>
    </ligand>
</feature>
<evidence type="ECO:0000259" key="5">
    <source>
        <dbReference type="PROSITE" id="PS50011"/>
    </source>
</evidence>
<dbReference type="GO" id="GO:0005524">
    <property type="term" value="F:ATP binding"/>
    <property type="evidence" value="ECO:0007669"/>
    <property type="project" value="UniProtKB-UniRule"/>
</dbReference>
<feature type="domain" description="Protein kinase" evidence="5">
    <location>
        <begin position="106"/>
        <end position="395"/>
    </location>
</feature>
<evidence type="ECO:0000256" key="4">
    <source>
        <dbReference type="RuleBase" id="RU000304"/>
    </source>
</evidence>
<name>A0A5J4V810_9EUKA</name>
<dbReference type="PROSITE" id="PS00108">
    <property type="entry name" value="PROTEIN_KINASE_ST"/>
    <property type="match status" value="1"/>
</dbReference>
<dbReference type="InterPro" id="IPR011009">
    <property type="entry name" value="Kinase-like_dom_sf"/>
</dbReference>
<comment type="caution">
    <text evidence="6">The sequence shown here is derived from an EMBL/GenBank/DDBJ whole genome shotgun (WGS) entry which is preliminary data.</text>
</comment>
<dbReference type="InterPro" id="IPR017441">
    <property type="entry name" value="Protein_kinase_ATP_BS"/>
</dbReference>
<dbReference type="PROSITE" id="PS00107">
    <property type="entry name" value="PROTEIN_KINASE_ATP"/>
    <property type="match status" value="1"/>
</dbReference>
<dbReference type="GO" id="GO:0010506">
    <property type="term" value="P:regulation of autophagy"/>
    <property type="evidence" value="ECO:0007669"/>
    <property type="project" value="InterPro"/>
</dbReference>
<dbReference type="SMART" id="SM00220">
    <property type="entry name" value="S_TKc"/>
    <property type="match status" value="1"/>
</dbReference>
<evidence type="ECO:0000256" key="2">
    <source>
        <dbReference type="ARBA" id="ARBA00022840"/>
    </source>
</evidence>
<proteinExistence type="inferred from homology"/>
<dbReference type="InterPro" id="IPR008271">
    <property type="entry name" value="Ser/Thr_kinase_AS"/>
</dbReference>
<dbReference type="PROSITE" id="PS50011">
    <property type="entry name" value="PROTEIN_KINASE_DOM"/>
    <property type="match status" value="1"/>
</dbReference>
<evidence type="ECO:0000256" key="1">
    <source>
        <dbReference type="ARBA" id="ARBA00022741"/>
    </source>
</evidence>
<gene>
    <name evidence="6" type="ORF">EZS28_025864</name>
</gene>
<dbReference type="Gene3D" id="3.30.200.20">
    <property type="entry name" value="Phosphorylase Kinase, domain 1"/>
    <property type="match status" value="1"/>
</dbReference>
<sequence length="401" mass="46116">MRSIEVDAAVEALNQKEKDMNIISRFTDLCERHRTENILKLINRLLNILREKRILIPIDPFELVKIPLEGQEGQLMNNNINPPTFINNFNKPLPSLMIIGTIPPNLERKGRLGKGAFGSVWHMMEKATSLEVAVKEMDYYDQKEKEMVNKEIYIMKNIYGIVQKSNSSSSFIHIVKPLGFFVDEEEHRGYIVLEYCSKGDLRKYIENMKESGTMISPQKCYEMIGQIAFSLGQLHTSGIIHSDLKPENILLVEGFKVKLADFGLAHQLQTGQEYTFAKGGTFIYQSPQLLLNRAQQIRGTDGGRIINQIIPKLSFSDDIWAFGVIIFQLIAQRHPFFDNNEDLNEQEFIQRVINKPPAQLPDNYPVKLRDLIMQMLEKNPQKRENIKEILDIPEVAASLRK</sequence>
<protein>
    <submittedName>
        <fullName evidence="6">Putative NEK protein kinase</fullName>
    </submittedName>
</protein>
<accession>A0A5J4V810</accession>
<dbReference type="Gene3D" id="1.10.510.10">
    <property type="entry name" value="Transferase(Phosphotransferase) domain 1"/>
    <property type="match status" value="1"/>
</dbReference>
<dbReference type="SUPFAM" id="SSF56112">
    <property type="entry name" value="Protein kinase-like (PK-like)"/>
    <property type="match status" value="1"/>
</dbReference>
<keyword evidence="6" id="KW-0808">Transferase</keyword>
<dbReference type="GO" id="GO:0004674">
    <property type="term" value="F:protein serine/threonine kinase activity"/>
    <property type="evidence" value="ECO:0007669"/>
    <property type="project" value="UniProtKB-KW"/>
</dbReference>
<reference evidence="6 7" key="1">
    <citation type="submission" date="2019-03" db="EMBL/GenBank/DDBJ databases">
        <title>Single cell metagenomics reveals metabolic interactions within the superorganism composed of flagellate Streblomastix strix and complex community of Bacteroidetes bacteria on its surface.</title>
        <authorList>
            <person name="Treitli S.C."/>
            <person name="Kolisko M."/>
            <person name="Husnik F."/>
            <person name="Keeling P."/>
            <person name="Hampl V."/>
        </authorList>
    </citation>
    <scope>NUCLEOTIDE SEQUENCE [LARGE SCALE GENOMIC DNA]</scope>
    <source>
        <strain evidence="6">ST1C</strain>
    </source>
</reference>
<keyword evidence="6" id="KW-0418">Kinase</keyword>
<dbReference type="InterPro" id="IPR000719">
    <property type="entry name" value="Prot_kinase_dom"/>
</dbReference>
<evidence type="ECO:0000313" key="6">
    <source>
        <dbReference type="EMBL" id="KAA6378610.1"/>
    </source>
</evidence>
<dbReference type="Proteomes" id="UP000324800">
    <property type="component" value="Unassembled WGS sequence"/>
</dbReference>
<keyword evidence="4" id="KW-0723">Serine/threonine-protein kinase</keyword>
<keyword evidence="2 3" id="KW-0067">ATP-binding</keyword>
<comment type="similarity">
    <text evidence="4">Belongs to the protein kinase superfamily.</text>
</comment>
<dbReference type="Pfam" id="PF00069">
    <property type="entry name" value="Pkinase"/>
    <property type="match status" value="1"/>
</dbReference>
<dbReference type="InterPro" id="IPR045269">
    <property type="entry name" value="Atg1-like"/>
</dbReference>
<organism evidence="6 7">
    <name type="scientific">Streblomastix strix</name>
    <dbReference type="NCBI Taxonomy" id="222440"/>
    <lineage>
        <taxon>Eukaryota</taxon>
        <taxon>Metamonada</taxon>
        <taxon>Preaxostyla</taxon>
        <taxon>Oxymonadida</taxon>
        <taxon>Streblomastigidae</taxon>
        <taxon>Streblomastix</taxon>
    </lineage>
</organism>
<evidence type="ECO:0000256" key="3">
    <source>
        <dbReference type="PROSITE-ProRule" id="PRU10141"/>
    </source>
</evidence>
<dbReference type="PANTHER" id="PTHR24348">
    <property type="entry name" value="SERINE/THREONINE-PROTEIN KINASE UNC-51-RELATED"/>
    <property type="match status" value="1"/>
</dbReference>
<keyword evidence="1 3" id="KW-0547">Nucleotide-binding</keyword>
<evidence type="ECO:0000313" key="7">
    <source>
        <dbReference type="Proteomes" id="UP000324800"/>
    </source>
</evidence>